<gene>
    <name evidence="2" type="ORF">EMK97_12610</name>
</gene>
<accession>A0A4P6P655</accession>
<dbReference type="Proteomes" id="UP000290244">
    <property type="component" value="Chromosome"/>
</dbReference>
<reference evidence="2 3" key="1">
    <citation type="submission" date="2018-12" db="EMBL/GenBank/DDBJ databases">
        <title>Complete genome of Litorilituus sediminis.</title>
        <authorList>
            <person name="Liu A."/>
            <person name="Rong J."/>
        </authorList>
    </citation>
    <scope>NUCLEOTIDE SEQUENCE [LARGE SCALE GENOMIC DNA]</scope>
    <source>
        <strain evidence="2 3">JCM 17549</strain>
    </source>
</reference>
<keyword evidence="3" id="KW-1185">Reference proteome</keyword>
<keyword evidence="1" id="KW-1133">Transmembrane helix</keyword>
<dbReference type="OrthoDB" id="7067431at2"/>
<sequence length="98" mass="11032">MLKQIRKAMFILAIVFFALMFILSYLEENHFALLAVDLAIIFWGAEKCLCWFLGERISIANQVAIPQDAPKVLRTVGLCFGGFVVGYGIFDIAERLTT</sequence>
<organism evidence="2 3">
    <name type="scientific">Litorilituus sediminis</name>
    <dbReference type="NCBI Taxonomy" id="718192"/>
    <lineage>
        <taxon>Bacteria</taxon>
        <taxon>Pseudomonadati</taxon>
        <taxon>Pseudomonadota</taxon>
        <taxon>Gammaproteobacteria</taxon>
        <taxon>Alteromonadales</taxon>
        <taxon>Colwelliaceae</taxon>
        <taxon>Litorilituus</taxon>
    </lineage>
</organism>
<dbReference type="AlphaFoldDB" id="A0A4P6P655"/>
<evidence type="ECO:0000313" key="3">
    <source>
        <dbReference type="Proteomes" id="UP000290244"/>
    </source>
</evidence>
<keyword evidence="1" id="KW-0812">Transmembrane</keyword>
<evidence type="ECO:0000313" key="2">
    <source>
        <dbReference type="EMBL" id="QBG36498.1"/>
    </source>
</evidence>
<dbReference type="RefSeq" id="WP_130602704.1">
    <property type="nucleotide sequence ID" value="NZ_CP034759.1"/>
</dbReference>
<feature type="transmembrane region" description="Helical" evidence="1">
    <location>
        <begin position="32"/>
        <end position="52"/>
    </location>
</feature>
<protein>
    <submittedName>
        <fullName evidence="2">Uncharacterized protein</fullName>
    </submittedName>
</protein>
<keyword evidence="1" id="KW-0472">Membrane</keyword>
<feature type="transmembrane region" description="Helical" evidence="1">
    <location>
        <begin position="7"/>
        <end position="26"/>
    </location>
</feature>
<evidence type="ECO:0000256" key="1">
    <source>
        <dbReference type="SAM" id="Phobius"/>
    </source>
</evidence>
<dbReference type="EMBL" id="CP034759">
    <property type="protein sequence ID" value="QBG36498.1"/>
    <property type="molecule type" value="Genomic_DNA"/>
</dbReference>
<feature type="transmembrane region" description="Helical" evidence="1">
    <location>
        <begin position="72"/>
        <end position="90"/>
    </location>
</feature>
<proteinExistence type="predicted"/>
<dbReference type="KEGG" id="lsd:EMK97_12610"/>
<name>A0A4P6P655_9GAMM</name>